<dbReference type="InParanoid" id="L9JQK7"/>
<feature type="region of interest" description="Disordered" evidence="1">
    <location>
        <begin position="325"/>
        <end position="344"/>
    </location>
</feature>
<dbReference type="AlphaFoldDB" id="L9JQK7"/>
<reference evidence="3" key="2">
    <citation type="journal article" date="2013" name="Nat. Commun.">
        <title>Genome of the Chinese tree shrew.</title>
        <authorList>
            <person name="Fan Y."/>
            <person name="Huang Z.Y."/>
            <person name="Cao C.C."/>
            <person name="Chen C.S."/>
            <person name="Chen Y.X."/>
            <person name="Fan D.D."/>
            <person name="He J."/>
            <person name="Hou H.L."/>
            <person name="Hu L."/>
            <person name="Hu X.T."/>
            <person name="Jiang X.T."/>
            <person name="Lai R."/>
            <person name="Lang Y.S."/>
            <person name="Liang B."/>
            <person name="Liao S.G."/>
            <person name="Mu D."/>
            <person name="Ma Y.Y."/>
            <person name="Niu Y.Y."/>
            <person name="Sun X.Q."/>
            <person name="Xia J.Q."/>
            <person name="Xiao J."/>
            <person name="Xiong Z.Q."/>
            <person name="Xu L."/>
            <person name="Yang L."/>
            <person name="Zhang Y."/>
            <person name="Zhao W."/>
            <person name="Zhao X.D."/>
            <person name="Zheng Y.T."/>
            <person name="Zhou J.M."/>
            <person name="Zhu Y.B."/>
            <person name="Zhang G.J."/>
            <person name="Wang J."/>
            <person name="Yao Y.G."/>
        </authorList>
    </citation>
    <scope>NUCLEOTIDE SEQUENCE [LARGE SCALE GENOMIC DNA]</scope>
</reference>
<gene>
    <name evidence="2" type="ORF">TREES_T100021664</name>
</gene>
<accession>L9JQK7</accession>
<feature type="compositionally biased region" description="Polar residues" evidence="1">
    <location>
        <begin position="335"/>
        <end position="344"/>
    </location>
</feature>
<evidence type="ECO:0000256" key="1">
    <source>
        <dbReference type="SAM" id="MobiDB-lite"/>
    </source>
</evidence>
<name>L9JQK7_TUPCH</name>
<dbReference type="EMBL" id="KB320971">
    <property type="protein sequence ID" value="ELW51447.1"/>
    <property type="molecule type" value="Genomic_DNA"/>
</dbReference>
<sequence>MSSRGWTVLSWEHEGLPAPSMFETSASFLEVFPKPRGDQHGPGLPLRLQCALCCAALQAPWAAPGSEIAQAGLSSGGFTIFDRHYLPLPGPPPRAPPQYEGRGQAAETGDSWFLNPSPHLQPTSSHHFSPWTRVRQLLSPENLLRMKKKSPVSGVPVWQPERGQGAAAGDVRGALAVGLGARDVLSLRTCLVEPGRSPQGEIRKPLQERSLGRVKKGDISSKVLCIDHRVLLTLIVNLLTEEVRVSALIFELLHVSILGGVCLHLPFELWFTSRGCFEGASTSVAAFFLWASWTCWGSFLCFFPDGVTLAHALPEVVGVVSPPSAPVPTTGASAVTPSSTPTCT</sequence>
<evidence type="ECO:0000313" key="3">
    <source>
        <dbReference type="Proteomes" id="UP000011518"/>
    </source>
</evidence>
<keyword evidence="3" id="KW-1185">Reference proteome</keyword>
<dbReference type="Proteomes" id="UP000011518">
    <property type="component" value="Unassembled WGS sequence"/>
</dbReference>
<feature type="compositionally biased region" description="Low complexity" evidence="1">
    <location>
        <begin position="325"/>
        <end position="334"/>
    </location>
</feature>
<proteinExistence type="predicted"/>
<reference evidence="3" key="1">
    <citation type="submission" date="2012-07" db="EMBL/GenBank/DDBJ databases">
        <title>Genome of the Chinese tree shrew, a rising model animal genetically related to primates.</title>
        <authorList>
            <person name="Zhang G."/>
            <person name="Fan Y."/>
            <person name="Yao Y."/>
            <person name="Huang Z."/>
        </authorList>
    </citation>
    <scope>NUCLEOTIDE SEQUENCE [LARGE SCALE GENOMIC DNA]</scope>
</reference>
<organism evidence="2 3">
    <name type="scientific">Tupaia chinensis</name>
    <name type="common">Chinese tree shrew</name>
    <name type="synonym">Tupaia belangeri chinensis</name>
    <dbReference type="NCBI Taxonomy" id="246437"/>
    <lineage>
        <taxon>Eukaryota</taxon>
        <taxon>Metazoa</taxon>
        <taxon>Chordata</taxon>
        <taxon>Craniata</taxon>
        <taxon>Vertebrata</taxon>
        <taxon>Euteleostomi</taxon>
        <taxon>Mammalia</taxon>
        <taxon>Eutheria</taxon>
        <taxon>Euarchontoglires</taxon>
        <taxon>Scandentia</taxon>
        <taxon>Tupaiidae</taxon>
        <taxon>Tupaia</taxon>
    </lineage>
</organism>
<evidence type="ECO:0000313" key="2">
    <source>
        <dbReference type="EMBL" id="ELW51447.1"/>
    </source>
</evidence>
<protein>
    <submittedName>
        <fullName evidence="2">Uncharacterized protein</fullName>
    </submittedName>
</protein>